<dbReference type="InParanoid" id="F6VAG9"/>
<dbReference type="Proteomes" id="UP000008144">
    <property type="component" value="Unassembled WGS sequence"/>
</dbReference>
<evidence type="ECO:0000256" key="1">
    <source>
        <dbReference type="SAM" id="Phobius"/>
    </source>
</evidence>
<keyword evidence="1" id="KW-0812">Transmembrane</keyword>
<organism evidence="2 3">
    <name type="scientific">Ciona intestinalis</name>
    <name type="common">Transparent sea squirt</name>
    <name type="synonym">Ascidia intestinalis</name>
    <dbReference type="NCBI Taxonomy" id="7719"/>
    <lineage>
        <taxon>Eukaryota</taxon>
        <taxon>Metazoa</taxon>
        <taxon>Chordata</taxon>
        <taxon>Tunicata</taxon>
        <taxon>Ascidiacea</taxon>
        <taxon>Phlebobranchia</taxon>
        <taxon>Cionidae</taxon>
        <taxon>Ciona</taxon>
    </lineage>
</organism>
<dbReference type="GeneTree" id="ENSGT00390000016063"/>
<dbReference type="Gene3D" id="3.40.50.11340">
    <property type="match status" value="1"/>
</dbReference>
<accession>F6VAG9</accession>
<evidence type="ECO:0000313" key="2">
    <source>
        <dbReference type="Ensembl" id="ENSCINP00000010590.3"/>
    </source>
</evidence>
<name>F6VAG9_CIOIN</name>
<reference evidence="2" key="2">
    <citation type="submission" date="2025-08" db="UniProtKB">
        <authorList>
            <consortium name="Ensembl"/>
        </authorList>
    </citation>
    <scope>IDENTIFICATION</scope>
</reference>
<reference evidence="2" key="3">
    <citation type="submission" date="2025-09" db="UniProtKB">
        <authorList>
            <consortium name="Ensembl"/>
        </authorList>
    </citation>
    <scope>IDENTIFICATION</scope>
</reference>
<reference evidence="3" key="1">
    <citation type="journal article" date="2002" name="Science">
        <title>The draft genome of Ciona intestinalis: insights into chordate and vertebrate origins.</title>
        <authorList>
            <person name="Dehal P."/>
            <person name="Satou Y."/>
            <person name="Campbell R.K."/>
            <person name="Chapman J."/>
            <person name="Degnan B."/>
            <person name="De Tomaso A."/>
            <person name="Davidson B."/>
            <person name="Di Gregorio A."/>
            <person name="Gelpke M."/>
            <person name="Goodstein D.M."/>
            <person name="Harafuji N."/>
            <person name="Hastings K.E."/>
            <person name="Ho I."/>
            <person name="Hotta K."/>
            <person name="Huang W."/>
            <person name="Kawashima T."/>
            <person name="Lemaire P."/>
            <person name="Martinez D."/>
            <person name="Meinertzhagen I.A."/>
            <person name="Necula S."/>
            <person name="Nonaka M."/>
            <person name="Putnam N."/>
            <person name="Rash S."/>
            <person name="Saiga H."/>
            <person name="Satake M."/>
            <person name="Terry A."/>
            <person name="Yamada L."/>
            <person name="Wang H.G."/>
            <person name="Awazu S."/>
            <person name="Azumi K."/>
            <person name="Boore J."/>
            <person name="Branno M."/>
            <person name="Chin-Bow S."/>
            <person name="DeSantis R."/>
            <person name="Doyle S."/>
            <person name="Francino P."/>
            <person name="Keys D.N."/>
            <person name="Haga S."/>
            <person name="Hayashi H."/>
            <person name="Hino K."/>
            <person name="Imai K.S."/>
            <person name="Inaba K."/>
            <person name="Kano S."/>
            <person name="Kobayashi K."/>
            <person name="Kobayashi M."/>
            <person name="Lee B.I."/>
            <person name="Makabe K.W."/>
            <person name="Manohar C."/>
            <person name="Matassi G."/>
            <person name="Medina M."/>
            <person name="Mochizuki Y."/>
            <person name="Mount S."/>
            <person name="Morishita T."/>
            <person name="Miura S."/>
            <person name="Nakayama A."/>
            <person name="Nishizaka S."/>
            <person name="Nomoto H."/>
            <person name="Ohta F."/>
            <person name="Oishi K."/>
            <person name="Rigoutsos I."/>
            <person name="Sano M."/>
            <person name="Sasaki A."/>
            <person name="Sasakura Y."/>
            <person name="Shoguchi E."/>
            <person name="Shin-i T."/>
            <person name="Spagnuolo A."/>
            <person name="Stainier D."/>
            <person name="Suzuki M.M."/>
            <person name="Tassy O."/>
            <person name="Takatori N."/>
            <person name="Tokuoka M."/>
            <person name="Yagi K."/>
            <person name="Yoshizaki F."/>
            <person name="Wada S."/>
            <person name="Zhang C."/>
            <person name="Hyatt P.D."/>
            <person name="Larimer F."/>
            <person name="Detter C."/>
            <person name="Doggett N."/>
            <person name="Glavina T."/>
            <person name="Hawkins T."/>
            <person name="Richardson P."/>
            <person name="Lucas S."/>
            <person name="Kohara Y."/>
            <person name="Levine M."/>
            <person name="Satoh N."/>
            <person name="Rokhsar D.S."/>
        </authorList>
    </citation>
    <scope>NUCLEOTIDE SEQUENCE [LARGE SCALE GENOMIC DNA]</scope>
</reference>
<dbReference type="AlphaFoldDB" id="F6VAG9"/>
<proteinExistence type="predicted"/>
<dbReference type="HOGENOM" id="CLU_1296953_0_0_1"/>
<sequence length="213" mass="24309">MYRMRNCVLFLINASLFGYYFLLRNTEVLPRERVHFLPATGARKLLRLHGSLLIKDTTITQSSWDVFHLNDTFEELDTTGHFEGVPALGKGGKVDRSRDVGDRKCLKSATNWNKPVTPKHRLDPNRFLIPTVINGPSNQLAGFQQSALLAILLNRTLVLPNFYEHQPTEDTFLKTVVDAGSRIDLDILRRFMSVIPMSQAVKECNGRFDIFFN</sequence>
<evidence type="ECO:0000313" key="3">
    <source>
        <dbReference type="Proteomes" id="UP000008144"/>
    </source>
</evidence>
<keyword evidence="1" id="KW-0472">Membrane</keyword>
<keyword evidence="3" id="KW-1185">Reference proteome</keyword>
<feature type="transmembrane region" description="Helical" evidence="1">
    <location>
        <begin position="7"/>
        <end position="23"/>
    </location>
</feature>
<keyword evidence="1" id="KW-1133">Transmembrane helix</keyword>
<protein>
    <submittedName>
        <fullName evidence="2">Uncharacterized protein</fullName>
    </submittedName>
</protein>
<dbReference type="Ensembl" id="ENSCINT00000010590.3">
    <property type="protein sequence ID" value="ENSCINP00000010590.3"/>
    <property type="gene ID" value="ENSCING00000005144.3"/>
</dbReference>